<dbReference type="InterPro" id="IPR011257">
    <property type="entry name" value="DNA_glycosylase"/>
</dbReference>
<dbReference type="InterPro" id="IPR005019">
    <property type="entry name" value="Adenine_glyco"/>
</dbReference>
<dbReference type="GO" id="GO:0006284">
    <property type="term" value="P:base-excision repair"/>
    <property type="evidence" value="ECO:0007669"/>
    <property type="project" value="InterPro"/>
</dbReference>
<keyword evidence="1" id="KW-0479">Metal-binding</keyword>
<dbReference type="PANTHER" id="PTHR30037">
    <property type="entry name" value="DNA-3-METHYLADENINE GLYCOSYLASE 1"/>
    <property type="match status" value="1"/>
</dbReference>
<comment type="caution">
    <text evidence="2">The sequence shown here is derived from an EMBL/GenBank/DDBJ whole genome shotgun (WGS) entry which is preliminary data.</text>
</comment>
<dbReference type="GO" id="GO:0046872">
    <property type="term" value="F:metal ion binding"/>
    <property type="evidence" value="ECO:0007669"/>
    <property type="project" value="UniProtKB-KW"/>
</dbReference>
<feature type="binding site" evidence="1">
    <location>
        <position position="5"/>
    </location>
    <ligand>
        <name>Zn(2+)</name>
        <dbReference type="ChEBI" id="CHEBI:29105"/>
    </ligand>
</feature>
<name>A0A429ZUE6_9ENTE</name>
<sequence>MGTRCDWAENNLSEQHYHDTEWGRPVHDDTILFEYLILESMQAGLSWSTILKKRETLTKAYSHWDYQKISDYNEQDVTRLLNNPGVIRHKLKIKSAITNAQAFMIVQREFSSFDSYLWGFVNNQPIINHWQSITEVPSRTDLSDEISKDLKKRGFKFLGSTTVYAYLQATGIIDDHLDTCFIREKE</sequence>
<dbReference type="Proteomes" id="UP000287857">
    <property type="component" value="Unassembled WGS sequence"/>
</dbReference>
<dbReference type="RefSeq" id="WP_125984567.1">
    <property type="nucleotide sequence ID" value="NZ_NGJS01000017.1"/>
</dbReference>
<dbReference type="EMBL" id="NGJS01000017">
    <property type="protein sequence ID" value="RST97357.1"/>
    <property type="molecule type" value="Genomic_DNA"/>
</dbReference>
<gene>
    <name evidence="2" type="ORF">CBF37_09755</name>
</gene>
<keyword evidence="3" id="KW-1185">Reference proteome</keyword>
<feature type="binding site" evidence="1">
    <location>
        <position position="176"/>
    </location>
    <ligand>
        <name>Zn(2+)</name>
        <dbReference type="ChEBI" id="CHEBI:29105"/>
    </ligand>
</feature>
<dbReference type="OrthoDB" id="9807664at2"/>
<dbReference type="Gene3D" id="1.10.340.30">
    <property type="entry name" value="Hypothetical protein, domain 2"/>
    <property type="match status" value="1"/>
</dbReference>
<evidence type="ECO:0000313" key="2">
    <source>
        <dbReference type="EMBL" id="RST97357.1"/>
    </source>
</evidence>
<dbReference type="AlphaFoldDB" id="A0A429ZUE6"/>
<evidence type="ECO:0000256" key="1">
    <source>
        <dbReference type="PIRSR" id="PIRSR605019-1"/>
    </source>
</evidence>
<feature type="binding site" evidence="1">
    <location>
        <position position="18"/>
    </location>
    <ligand>
        <name>Zn(2+)</name>
        <dbReference type="ChEBI" id="CHEBI:29105"/>
    </ligand>
</feature>
<keyword evidence="1" id="KW-0862">Zinc</keyword>
<evidence type="ECO:0000313" key="3">
    <source>
        <dbReference type="Proteomes" id="UP000287857"/>
    </source>
</evidence>
<dbReference type="InterPro" id="IPR052891">
    <property type="entry name" value="DNA-3mA_glycosylase"/>
</dbReference>
<dbReference type="SUPFAM" id="SSF48150">
    <property type="entry name" value="DNA-glycosylase"/>
    <property type="match status" value="1"/>
</dbReference>
<proteinExistence type="predicted"/>
<feature type="binding site" evidence="1">
    <location>
        <position position="180"/>
    </location>
    <ligand>
        <name>Zn(2+)</name>
        <dbReference type="ChEBI" id="CHEBI:29105"/>
    </ligand>
</feature>
<dbReference type="GO" id="GO:0008725">
    <property type="term" value="F:DNA-3-methyladenine glycosylase activity"/>
    <property type="evidence" value="ECO:0007669"/>
    <property type="project" value="InterPro"/>
</dbReference>
<reference evidence="2 3" key="1">
    <citation type="submission" date="2017-05" db="EMBL/GenBank/DDBJ databases">
        <title>Vagococcus spp. assemblies.</title>
        <authorList>
            <person name="Gulvik C.A."/>
        </authorList>
    </citation>
    <scope>NUCLEOTIDE SEQUENCE [LARGE SCALE GENOMIC DNA]</scope>
    <source>
        <strain evidence="2 3">SS1995</strain>
    </source>
</reference>
<organism evidence="2 3">
    <name type="scientific">Vagococcus vulneris</name>
    <dbReference type="NCBI Taxonomy" id="1977869"/>
    <lineage>
        <taxon>Bacteria</taxon>
        <taxon>Bacillati</taxon>
        <taxon>Bacillota</taxon>
        <taxon>Bacilli</taxon>
        <taxon>Lactobacillales</taxon>
        <taxon>Enterococcaceae</taxon>
        <taxon>Vagococcus</taxon>
    </lineage>
</organism>
<dbReference type="Pfam" id="PF03352">
    <property type="entry name" value="Adenine_glyco"/>
    <property type="match status" value="1"/>
</dbReference>
<protein>
    <submittedName>
        <fullName evidence="2">DNA-3-methyladenine glycosylase</fullName>
    </submittedName>
</protein>
<dbReference type="PANTHER" id="PTHR30037:SF4">
    <property type="entry name" value="DNA-3-METHYLADENINE GLYCOSYLASE I"/>
    <property type="match status" value="1"/>
</dbReference>
<accession>A0A429ZUE6</accession>